<dbReference type="OrthoDB" id="4851849at2759"/>
<name>A0A7C8M1H1_9PLEO</name>
<protein>
    <submittedName>
        <fullName evidence="1">Uncharacterized protein</fullName>
    </submittedName>
</protein>
<accession>A0A7C8M1H1</accession>
<evidence type="ECO:0000313" key="1">
    <source>
        <dbReference type="EMBL" id="KAF2867100.1"/>
    </source>
</evidence>
<dbReference type="Proteomes" id="UP000481861">
    <property type="component" value="Unassembled WGS sequence"/>
</dbReference>
<dbReference type="AlphaFoldDB" id="A0A7C8M1H1"/>
<reference evidence="1 2" key="1">
    <citation type="submission" date="2020-01" db="EMBL/GenBank/DDBJ databases">
        <authorList>
            <consortium name="DOE Joint Genome Institute"/>
            <person name="Haridas S."/>
            <person name="Albert R."/>
            <person name="Binder M."/>
            <person name="Bloem J."/>
            <person name="Labutti K."/>
            <person name="Salamov A."/>
            <person name="Andreopoulos B."/>
            <person name="Baker S.E."/>
            <person name="Barry K."/>
            <person name="Bills G."/>
            <person name="Bluhm B.H."/>
            <person name="Cannon C."/>
            <person name="Castanera R."/>
            <person name="Culley D.E."/>
            <person name="Daum C."/>
            <person name="Ezra D."/>
            <person name="Gonzalez J.B."/>
            <person name="Henrissat B."/>
            <person name="Kuo A."/>
            <person name="Liang C."/>
            <person name="Lipzen A."/>
            <person name="Lutzoni F."/>
            <person name="Magnuson J."/>
            <person name="Mondo S."/>
            <person name="Nolan M."/>
            <person name="Ohm R."/>
            <person name="Pangilinan J."/>
            <person name="Park H.-J.H."/>
            <person name="Ramirez L."/>
            <person name="Alfaro M."/>
            <person name="Sun H."/>
            <person name="Tritt A."/>
            <person name="Yoshinaga Y."/>
            <person name="Zwiers L.-H.L."/>
            <person name="Turgeon B.G."/>
            <person name="Goodwin S.B."/>
            <person name="Spatafora J.W."/>
            <person name="Crous P.W."/>
            <person name="Grigoriev I.V."/>
        </authorList>
    </citation>
    <scope>NUCLEOTIDE SEQUENCE [LARGE SCALE GENOMIC DNA]</scope>
    <source>
        <strain evidence="1 2">CBS 611.86</strain>
    </source>
</reference>
<evidence type="ECO:0000313" key="2">
    <source>
        <dbReference type="Proteomes" id="UP000481861"/>
    </source>
</evidence>
<comment type="caution">
    <text evidence="1">The sequence shown here is derived from an EMBL/GenBank/DDBJ whole genome shotgun (WGS) entry which is preliminary data.</text>
</comment>
<proteinExistence type="predicted"/>
<organism evidence="1 2">
    <name type="scientific">Massariosphaeria phaeospora</name>
    <dbReference type="NCBI Taxonomy" id="100035"/>
    <lineage>
        <taxon>Eukaryota</taxon>
        <taxon>Fungi</taxon>
        <taxon>Dikarya</taxon>
        <taxon>Ascomycota</taxon>
        <taxon>Pezizomycotina</taxon>
        <taxon>Dothideomycetes</taxon>
        <taxon>Pleosporomycetidae</taxon>
        <taxon>Pleosporales</taxon>
        <taxon>Pleosporales incertae sedis</taxon>
        <taxon>Massariosphaeria</taxon>
    </lineage>
</organism>
<gene>
    <name evidence="1" type="ORF">BDV95DRAFT_183592</name>
</gene>
<keyword evidence="2" id="KW-1185">Reference proteome</keyword>
<dbReference type="EMBL" id="JAADJZ010000024">
    <property type="protein sequence ID" value="KAF2867100.1"/>
    <property type="molecule type" value="Genomic_DNA"/>
</dbReference>
<sequence length="182" mass="20825">MCTQRILPRLRLVRNRWRMPKPTIQDMLRTAIERLKAASERRFRPLYPVAAEFISMARDAVEAADGWGKDQRTVELTKAVNSLQRLRNLKGLDGLLDAMNNRKIDLNSRKSLINVIRKVSRYGEVARYLCRASRRHAVLQYMKPTVLGLPFEAHARLPLEKNTGKLSLQAALGNIYETSQAA</sequence>